<dbReference type="AlphaFoldDB" id="A0A8B6E7N2"/>
<dbReference type="InterPro" id="IPR043502">
    <property type="entry name" value="DNA/RNA_pol_sf"/>
</dbReference>
<dbReference type="SUPFAM" id="SSF56672">
    <property type="entry name" value="DNA/RNA polymerases"/>
    <property type="match status" value="1"/>
</dbReference>
<name>A0A8B6E7N2_MYTGA</name>
<dbReference type="InterPro" id="IPR008737">
    <property type="entry name" value="DUF1758"/>
</dbReference>
<dbReference type="InterPro" id="IPR021109">
    <property type="entry name" value="Peptidase_aspartic_dom_sf"/>
</dbReference>
<dbReference type="Gene3D" id="3.10.10.10">
    <property type="entry name" value="HIV Type 1 Reverse Transcriptase, subunit A, domain 1"/>
    <property type="match status" value="1"/>
</dbReference>
<dbReference type="Proteomes" id="UP000596742">
    <property type="component" value="Unassembled WGS sequence"/>
</dbReference>
<dbReference type="EMBL" id="UYJE01004637">
    <property type="protein sequence ID" value="VDI29917.1"/>
    <property type="molecule type" value="Genomic_DNA"/>
</dbReference>
<organism evidence="3 4">
    <name type="scientific">Mytilus galloprovincialis</name>
    <name type="common">Mediterranean mussel</name>
    <dbReference type="NCBI Taxonomy" id="29158"/>
    <lineage>
        <taxon>Eukaryota</taxon>
        <taxon>Metazoa</taxon>
        <taxon>Spiralia</taxon>
        <taxon>Lophotrochozoa</taxon>
        <taxon>Mollusca</taxon>
        <taxon>Bivalvia</taxon>
        <taxon>Autobranchia</taxon>
        <taxon>Pteriomorphia</taxon>
        <taxon>Mytilida</taxon>
        <taxon>Mytiloidea</taxon>
        <taxon>Mytilidae</taxon>
        <taxon>Mytilinae</taxon>
        <taxon>Mytilus</taxon>
    </lineage>
</organism>
<keyword evidence="4" id="KW-1185">Reference proteome</keyword>
<evidence type="ECO:0000259" key="1">
    <source>
        <dbReference type="Pfam" id="PF00078"/>
    </source>
</evidence>
<dbReference type="InterPro" id="IPR043128">
    <property type="entry name" value="Rev_trsase/Diguanyl_cyclase"/>
</dbReference>
<dbReference type="Pfam" id="PF00078">
    <property type="entry name" value="RVT_1"/>
    <property type="match status" value="1"/>
</dbReference>
<accession>A0A8B6E7N2</accession>
<dbReference type="CDD" id="cd01644">
    <property type="entry name" value="RT_pepA17"/>
    <property type="match status" value="1"/>
</dbReference>
<dbReference type="InterPro" id="IPR008042">
    <property type="entry name" value="Retrotrans_Pao"/>
</dbReference>
<evidence type="ECO:0008006" key="5">
    <source>
        <dbReference type="Google" id="ProtNLM"/>
    </source>
</evidence>
<evidence type="ECO:0000259" key="2">
    <source>
        <dbReference type="Pfam" id="PF05585"/>
    </source>
</evidence>
<gene>
    <name evidence="3" type="ORF">MGAL_10B044342</name>
</gene>
<dbReference type="Pfam" id="PF05585">
    <property type="entry name" value="DUF1758"/>
    <property type="match status" value="1"/>
</dbReference>
<evidence type="ECO:0000313" key="4">
    <source>
        <dbReference type="Proteomes" id="UP000596742"/>
    </source>
</evidence>
<feature type="domain" description="DUF1758" evidence="2">
    <location>
        <begin position="23"/>
        <end position="173"/>
    </location>
</feature>
<proteinExistence type="predicted"/>
<dbReference type="InterPro" id="IPR000477">
    <property type="entry name" value="RT_dom"/>
</dbReference>
<sequence>MLYTSASQETSTVLLKTAVAQVMSVNNTAEANILFDEGAQRSFITADLATKLNVQKEGSENLNIVSFGNKTSCIRNLDKTTVQLKANNGEIIPIKVLIVPTIASPLQSQSRKITQGLHYLHGLSLAHPVTDAESFELTLLIAADFYWNIVQDKVIRGNGPTAVSSKLGYLLSGPVPVKNNNQSTSMMNVLISHKQETCDLEKFWKLESLGIDEKEVDTQLIDVMETFAESSITKQNGKYVSKLPWKENCPELPTNKEIVKRRTENVIRRISKDNEMFRMYGDIISDQERRGFIEKVSDETLTENLIHYIPHHAVKKDSTTTPIRIVYNCSCKANSYSASLNDCLAEYPPMMNDLTTILTRFRMEKYAVTADIEKAFLHIELDENDRDVTRFFWLQNPNNPNSPLITYRFKVVLFGATCSPFILSATLMKHFRENPSNTSSELQRNIYVDNILTSFPDETTLLKFYAESRTLLHDAGFNLRSWNSNNENLRNRAIQEKAGDEDQTVKILGMRWNTKSDNILYNQLTLTENDDIPLTKREVLRQSSRIFDPLGLIYPVTVTSKLFMQRIWKEKLNWTNYYRVL</sequence>
<dbReference type="Pfam" id="PF05380">
    <property type="entry name" value="Peptidase_A17"/>
    <property type="match status" value="1"/>
</dbReference>
<reference evidence="3" key="1">
    <citation type="submission" date="2018-11" db="EMBL/GenBank/DDBJ databases">
        <authorList>
            <person name="Alioto T."/>
            <person name="Alioto T."/>
        </authorList>
    </citation>
    <scope>NUCLEOTIDE SEQUENCE</scope>
</reference>
<dbReference type="PANTHER" id="PTHR47331">
    <property type="entry name" value="PHD-TYPE DOMAIN-CONTAINING PROTEIN"/>
    <property type="match status" value="1"/>
</dbReference>
<protein>
    <recommendedName>
        <fullName evidence="5">Peptidase aspartic putative domain-containing protein</fullName>
    </recommendedName>
</protein>
<dbReference type="OrthoDB" id="6145496at2759"/>
<dbReference type="Gene3D" id="3.30.70.270">
    <property type="match status" value="1"/>
</dbReference>
<dbReference type="Gene3D" id="2.40.70.10">
    <property type="entry name" value="Acid Proteases"/>
    <property type="match status" value="1"/>
</dbReference>
<feature type="domain" description="Reverse transcriptase" evidence="1">
    <location>
        <begin position="351"/>
        <end position="480"/>
    </location>
</feature>
<dbReference type="PANTHER" id="PTHR47331:SF1">
    <property type="entry name" value="GAG-LIKE PROTEIN"/>
    <property type="match status" value="1"/>
</dbReference>
<comment type="caution">
    <text evidence="3">The sequence shown here is derived from an EMBL/GenBank/DDBJ whole genome shotgun (WGS) entry which is preliminary data.</text>
</comment>
<evidence type="ECO:0000313" key="3">
    <source>
        <dbReference type="EMBL" id="VDI29917.1"/>
    </source>
</evidence>